<proteinExistence type="predicted"/>
<organism evidence="1">
    <name type="scientific">marine metagenome</name>
    <dbReference type="NCBI Taxonomy" id="408172"/>
    <lineage>
        <taxon>unclassified sequences</taxon>
        <taxon>metagenomes</taxon>
        <taxon>ecological metagenomes</taxon>
    </lineage>
</organism>
<dbReference type="EMBL" id="UINC01170447">
    <property type="protein sequence ID" value="SVD74492.1"/>
    <property type="molecule type" value="Genomic_DNA"/>
</dbReference>
<dbReference type="AlphaFoldDB" id="A0A382XTP1"/>
<name>A0A382XTP1_9ZZZZ</name>
<protein>
    <submittedName>
        <fullName evidence="1">Uncharacterized protein</fullName>
    </submittedName>
</protein>
<sequence length="27" mass="3024">MLKAPINFIALMDEKPTYHMDPPPGVP</sequence>
<gene>
    <name evidence="1" type="ORF">METZ01_LOCUS427346</name>
</gene>
<feature type="non-terminal residue" evidence="1">
    <location>
        <position position="27"/>
    </location>
</feature>
<accession>A0A382XTP1</accession>
<reference evidence="1" key="1">
    <citation type="submission" date="2018-05" db="EMBL/GenBank/DDBJ databases">
        <authorList>
            <person name="Lanie J.A."/>
            <person name="Ng W.-L."/>
            <person name="Kazmierczak K.M."/>
            <person name="Andrzejewski T.M."/>
            <person name="Davidsen T.M."/>
            <person name="Wayne K.J."/>
            <person name="Tettelin H."/>
            <person name="Glass J.I."/>
            <person name="Rusch D."/>
            <person name="Podicherti R."/>
            <person name="Tsui H.-C.T."/>
            <person name="Winkler M.E."/>
        </authorList>
    </citation>
    <scope>NUCLEOTIDE SEQUENCE</scope>
</reference>
<evidence type="ECO:0000313" key="1">
    <source>
        <dbReference type="EMBL" id="SVD74492.1"/>
    </source>
</evidence>